<dbReference type="AlphaFoldDB" id="A0AA88XH48"/>
<dbReference type="PANTHER" id="PTHR47867">
    <property type="entry name" value="ADENINE NUCLEOTIDE ALPHA HYDROLASES-LIKE SUPERFAMILY PROTEIN"/>
    <property type="match status" value="1"/>
</dbReference>
<dbReference type="SUPFAM" id="SSF52402">
    <property type="entry name" value="Adenine nucleotide alpha hydrolases-like"/>
    <property type="match status" value="1"/>
</dbReference>
<feature type="domain" description="UspA" evidence="1">
    <location>
        <begin position="10"/>
        <end position="140"/>
    </location>
</feature>
<name>A0AA88XH48_9ASTE</name>
<evidence type="ECO:0000313" key="3">
    <source>
        <dbReference type="Proteomes" id="UP001188597"/>
    </source>
</evidence>
<reference evidence="2" key="1">
    <citation type="submission" date="2022-12" db="EMBL/GenBank/DDBJ databases">
        <title>Draft genome assemblies for two species of Escallonia (Escalloniales).</title>
        <authorList>
            <person name="Chanderbali A."/>
            <person name="Dervinis C."/>
            <person name="Anghel I."/>
            <person name="Soltis D."/>
            <person name="Soltis P."/>
            <person name="Zapata F."/>
        </authorList>
    </citation>
    <scope>NUCLEOTIDE SEQUENCE</scope>
    <source>
        <strain evidence="2">UCBG64.0493</strain>
        <tissue evidence="2">Leaf</tissue>
    </source>
</reference>
<feature type="non-terminal residue" evidence="2">
    <location>
        <position position="1"/>
    </location>
</feature>
<dbReference type="CDD" id="cd00293">
    <property type="entry name" value="USP-like"/>
    <property type="match status" value="1"/>
</dbReference>
<accession>A0AA88XH48</accession>
<dbReference type="Proteomes" id="UP001188597">
    <property type="component" value="Unassembled WGS sequence"/>
</dbReference>
<organism evidence="2 3">
    <name type="scientific">Escallonia herrerae</name>
    <dbReference type="NCBI Taxonomy" id="1293975"/>
    <lineage>
        <taxon>Eukaryota</taxon>
        <taxon>Viridiplantae</taxon>
        <taxon>Streptophyta</taxon>
        <taxon>Embryophyta</taxon>
        <taxon>Tracheophyta</taxon>
        <taxon>Spermatophyta</taxon>
        <taxon>Magnoliopsida</taxon>
        <taxon>eudicotyledons</taxon>
        <taxon>Gunneridae</taxon>
        <taxon>Pentapetalae</taxon>
        <taxon>asterids</taxon>
        <taxon>campanulids</taxon>
        <taxon>Escalloniales</taxon>
        <taxon>Escalloniaceae</taxon>
        <taxon>Escallonia</taxon>
    </lineage>
</organism>
<dbReference type="EMBL" id="JAVXUP010000091">
    <property type="protein sequence ID" value="KAK3038660.1"/>
    <property type="molecule type" value="Genomic_DNA"/>
</dbReference>
<protein>
    <recommendedName>
        <fullName evidence="1">UspA domain-containing protein</fullName>
    </recommendedName>
</protein>
<dbReference type="PANTHER" id="PTHR47867:SF1">
    <property type="entry name" value="ADENINE NUCLEOTIDE ALPHA HYDROLASES-LIKE SUPERFAMILY PROTEIN"/>
    <property type="match status" value="1"/>
</dbReference>
<dbReference type="InterPro" id="IPR006016">
    <property type="entry name" value="UspA"/>
</dbReference>
<proteinExistence type="predicted"/>
<keyword evidence="3" id="KW-1185">Reference proteome</keyword>
<dbReference type="Pfam" id="PF00582">
    <property type="entry name" value="Usp"/>
    <property type="match status" value="1"/>
</dbReference>
<evidence type="ECO:0000313" key="2">
    <source>
        <dbReference type="EMBL" id="KAK3038660.1"/>
    </source>
</evidence>
<dbReference type="Gene3D" id="3.40.50.620">
    <property type="entry name" value="HUPs"/>
    <property type="match status" value="1"/>
</dbReference>
<comment type="caution">
    <text evidence="2">The sequence shown here is derived from an EMBL/GenBank/DDBJ whole genome shotgun (WGS) entry which is preliminary data.</text>
</comment>
<sequence>AMEGGTATSRKVMVVADPTRESATALQYALSHAVLENDSLILLHVENPDSWRHKFSFLKRPSQAASSTAFSAEGGGGELDFLEAMKQACEIAQPKIRVQAEKVDIDGKEKAAAILSQSLAHGVDILVIGQRQSLSNAILGLHLKSNSFFVGFVLTHCNRQRRNGSFRGLNTADYLIENSKCTCVAVQKRGQNAGYLLNTKTHKNFWLLA</sequence>
<gene>
    <name evidence="2" type="ORF">RJ639_028114</name>
</gene>
<dbReference type="InterPro" id="IPR014729">
    <property type="entry name" value="Rossmann-like_a/b/a_fold"/>
</dbReference>
<evidence type="ECO:0000259" key="1">
    <source>
        <dbReference type="Pfam" id="PF00582"/>
    </source>
</evidence>